<keyword evidence="2" id="KW-1185">Reference proteome</keyword>
<gene>
    <name evidence="1" type="ORF">HWQ67_19490</name>
</gene>
<dbReference type="RefSeq" id="WP_218254370.1">
    <property type="nucleotide sequence ID" value="NZ_JABXWD010000790.1"/>
</dbReference>
<accession>A0ABS6S4G8</accession>
<protein>
    <recommendedName>
        <fullName evidence="3">Glycosyltransferase subfamily 4-like N-terminal domain-containing protein</fullName>
    </recommendedName>
</protein>
<organism evidence="1 2">
    <name type="scientific">Candidatus Magnetobacterium casense</name>
    <dbReference type="NCBI Taxonomy" id="1455061"/>
    <lineage>
        <taxon>Bacteria</taxon>
        <taxon>Pseudomonadati</taxon>
        <taxon>Nitrospirota</taxon>
        <taxon>Thermodesulfovibrionia</taxon>
        <taxon>Thermodesulfovibrionales</taxon>
        <taxon>Candidatus Magnetobacteriaceae</taxon>
        <taxon>Candidatus Magnetobacterium</taxon>
    </lineage>
</organism>
<name>A0ABS6S4G8_9BACT</name>
<feature type="non-terminal residue" evidence="1">
    <location>
        <position position="188"/>
    </location>
</feature>
<reference evidence="1 2" key="1">
    <citation type="journal article" date="2020" name="J Geophys Res Biogeosci">
        <title>Magnetotaxis as an Adaptation to Enable Bacterial Shuttling of Microbial Sulfur and Sulfur Cycling Across Aquatic Oxic#Anoxic Interfaces.</title>
        <authorList>
            <person name="Li J."/>
            <person name="Liu P."/>
            <person name="Wang J."/>
            <person name="Roberts A.P."/>
            <person name="Pan Y."/>
        </authorList>
    </citation>
    <scope>NUCLEOTIDE SEQUENCE [LARGE SCALE GENOMIC DNA]</scope>
    <source>
        <strain evidence="1 2">MYR-1_YQ</strain>
    </source>
</reference>
<evidence type="ECO:0008006" key="3">
    <source>
        <dbReference type="Google" id="ProtNLM"/>
    </source>
</evidence>
<evidence type="ECO:0000313" key="2">
    <source>
        <dbReference type="Proteomes" id="UP001196980"/>
    </source>
</evidence>
<proteinExistence type="predicted"/>
<dbReference type="EMBL" id="JABXWD010000790">
    <property type="protein sequence ID" value="MBV6343755.1"/>
    <property type="molecule type" value="Genomic_DNA"/>
</dbReference>
<evidence type="ECO:0000313" key="1">
    <source>
        <dbReference type="EMBL" id="MBV6343755.1"/>
    </source>
</evidence>
<comment type="caution">
    <text evidence="1">The sequence shown here is derived from an EMBL/GenBank/DDBJ whole genome shotgun (WGS) entry which is preliminary data.</text>
</comment>
<dbReference type="Proteomes" id="UP001196980">
    <property type="component" value="Unassembled WGS sequence"/>
</dbReference>
<sequence>MRVAIVHLNCCIRAVKQARALKTLGLDVKAFTFNEKAWMMKPWVETASMEQGEPYSTMLDMVADFKPDIIHVHNEPDKPALACIEGGIAPVIWDLHDMRSMRMKEEGQKEARIIEGCAGLVHVSEPIRQYCLNRYKHKCPSIVVWSAVNSEDYQPLQIEAKDMSLVYQGGYYGDEQSIGPRGGYRLFD</sequence>